<dbReference type="Proteomes" id="UP000023775">
    <property type="component" value="Unassembled WGS sequence"/>
</dbReference>
<dbReference type="EC" id="3.5.1.135" evidence="2"/>
<dbReference type="Gene3D" id="2.30.130.30">
    <property type="entry name" value="Hypothetical protein"/>
    <property type="match status" value="1"/>
</dbReference>
<dbReference type="InterPro" id="IPR015947">
    <property type="entry name" value="PUA-like_sf"/>
</dbReference>
<evidence type="ECO:0000256" key="2">
    <source>
        <dbReference type="HAMAP-Rule" id="MF_00684"/>
    </source>
</evidence>
<dbReference type="GO" id="GO:0016813">
    <property type="term" value="F:hydrolase activity, acting on carbon-nitrogen (but not peptide) bonds, in linear amidines"/>
    <property type="evidence" value="ECO:0007669"/>
    <property type="project" value="UniProtKB-UniRule"/>
</dbReference>
<feature type="active site" description="Proton acceptor" evidence="2">
    <location>
        <position position="21"/>
    </location>
</feature>
<proteinExistence type="inferred from homology"/>
<dbReference type="CDD" id="cd06552">
    <property type="entry name" value="ASCH_yqfb_like"/>
    <property type="match status" value="1"/>
</dbReference>
<dbReference type="InterPro" id="IPR007374">
    <property type="entry name" value="ASCH_domain"/>
</dbReference>
<keyword evidence="1 2" id="KW-0378">Hydrolase</keyword>
<keyword evidence="5" id="KW-1185">Reference proteome</keyword>
<dbReference type="SUPFAM" id="SSF88697">
    <property type="entry name" value="PUA domain-like"/>
    <property type="match status" value="1"/>
</dbReference>
<dbReference type="PATRIC" id="fig|1268237.3.peg.1671"/>
<comment type="similarity">
    <text evidence="2">Belongs to the N(4)-acetylcytidine amidohydrolase family.</text>
</comment>
<feature type="domain" description="ASCH" evidence="3">
    <location>
        <begin position="6"/>
        <end position="103"/>
    </location>
</feature>
<dbReference type="eggNOG" id="COG3097">
    <property type="taxonomic scope" value="Bacteria"/>
</dbReference>
<reference evidence="4 5" key="1">
    <citation type="journal article" date="2013" name="Genome Announc.">
        <title>Draft Genome Sequence of the Aeromonas diversa Type Strain.</title>
        <authorList>
            <person name="Farfan M."/>
            <person name="Spataro N."/>
            <person name="Sanglas A."/>
            <person name="Albarral V."/>
            <person name="Loren J.G."/>
            <person name="Bosch E."/>
            <person name="Fuste M.C."/>
        </authorList>
    </citation>
    <scope>NUCLEOTIDE SEQUENCE [LARGE SCALE GENOMIC DNA]</scope>
    <source>
        <strain evidence="4 5">2478-85</strain>
    </source>
</reference>
<dbReference type="AlphaFoldDB" id="N9VKZ6"/>
<dbReference type="EMBL" id="APVG01000018">
    <property type="protein sequence ID" value="ENY72268.1"/>
    <property type="molecule type" value="Genomic_DNA"/>
</dbReference>
<dbReference type="OrthoDB" id="8590202at2"/>
<evidence type="ECO:0000313" key="4">
    <source>
        <dbReference type="EMBL" id="ENY72268.1"/>
    </source>
</evidence>
<dbReference type="RefSeq" id="WP_005351676.1">
    <property type="nucleotide sequence ID" value="NZ_APVG01000018.1"/>
</dbReference>
<accession>N9VKZ6</accession>
<gene>
    <name evidence="4" type="ORF">G114_08487</name>
</gene>
<feature type="active site" description="Proton donor" evidence="2">
    <location>
        <position position="74"/>
    </location>
</feature>
<dbReference type="SMART" id="SM01022">
    <property type="entry name" value="ASCH"/>
    <property type="match status" value="1"/>
</dbReference>
<comment type="catalytic activity">
    <reaction evidence="2">
        <text>N(4)-acetylcytosine + H2O = cytosine + acetate + H(+)</text>
        <dbReference type="Rhea" id="RHEA:62940"/>
        <dbReference type="ChEBI" id="CHEBI:15377"/>
        <dbReference type="ChEBI" id="CHEBI:15378"/>
        <dbReference type="ChEBI" id="CHEBI:16040"/>
        <dbReference type="ChEBI" id="CHEBI:30089"/>
        <dbReference type="ChEBI" id="CHEBI:146134"/>
        <dbReference type="EC" id="3.5.1.135"/>
    </reaction>
</comment>
<evidence type="ECO:0000256" key="1">
    <source>
        <dbReference type="ARBA" id="ARBA00022801"/>
    </source>
</evidence>
<dbReference type="PANTHER" id="PTHR38088">
    <property type="entry name" value="UCP029143 FAMILY PROTEIN"/>
    <property type="match status" value="1"/>
</dbReference>
<evidence type="ECO:0000259" key="3">
    <source>
        <dbReference type="SMART" id="SM01022"/>
    </source>
</evidence>
<protein>
    <recommendedName>
        <fullName evidence="2">N(4)-acetylcytidine amidohydrolase</fullName>
        <shortName evidence="2">ac4C amidohydrolase</shortName>
        <ecNumber evidence="2">3.5.1.135</ecNumber>
    </recommendedName>
</protein>
<dbReference type="Pfam" id="PF04266">
    <property type="entry name" value="ASCH"/>
    <property type="match status" value="1"/>
</dbReference>
<dbReference type="InterPro" id="IPR008314">
    <property type="entry name" value="AC4CH"/>
</dbReference>
<dbReference type="GO" id="GO:0005829">
    <property type="term" value="C:cytosol"/>
    <property type="evidence" value="ECO:0007669"/>
    <property type="project" value="TreeGrafter"/>
</dbReference>
<comment type="catalytic activity">
    <reaction evidence="2">
        <text>N(4)-acetylcytidine + H2O = cytidine + acetate + H(+)</text>
        <dbReference type="Rhea" id="RHEA:62932"/>
        <dbReference type="ChEBI" id="CHEBI:15377"/>
        <dbReference type="ChEBI" id="CHEBI:15378"/>
        <dbReference type="ChEBI" id="CHEBI:17562"/>
        <dbReference type="ChEBI" id="CHEBI:30089"/>
        <dbReference type="ChEBI" id="CHEBI:70989"/>
        <dbReference type="EC" id="3.5.1.135"/>
    </reaction>
</comment>
<feature type="active site" description="Nucleophile" evidence="2">
    <location>
        <position position="24"/>
    </location>
</feature>
<dbReference type="HAMAP" id="MF_00684">
    <property type="entry name" value="ac4C_amidohydr"/>
    <property type="match status" value="1"/>
</dbReference>
<comment type="caution">
    <text evidence="4">The sequence shown here is derived from an EMBL/GenBank/DDBJ whole genome shotgun (WGS) entry which is preliminary data.</text>
</comment>
<evidence type="ECO:0000313" key="5">
    <source>
        <dbReference type="Proteomes" id="UP000023775"/>
    </source>
</evidence>
<organism evidence="4 5">
    <name type="scientific">Aeromonas diversa CDC 2478-85</name>
    <dbReference type="NCBI Taxonomy" id="1268237"/>
    <lineage>
        <taxon>Bacteria</taxon>
        <taxon>Pseudomonadati</taxon>
        <taxon>Pseudomonadota</taxon>
        <taxon>Gammaproteobacteria</taxon>
        <taxon>Aeromonadales</taxon>
        <taxon>Aeromonadaceae</taxon>
        <taxon>Aeromonas</taxon>
    </lineage>
</organism>
<dbReference type="PANTHER" id="PTHR38088:SF2">
    <property type="entry name" value="UCP029143 FAMILY PROTEIN"/>
    <property type="match status" value="1"/>
</dbReference>
<sequence length="103" mass="12055">MSHPVFTFYRRFVDDIRAGRKTITIRDESEAQWVPGQHLALFTNPENEPFGLIEVESVTPIAFDLLTEEHARQENMTLDELRAVIDTIYPHRPPLFVIHFHLI</sequence>
<comment type="function">
    <text evidence="2">Catalyzes the hydrolysis of N(4)-acetylcytidine (ac4C).</text>
</comment>
<name>N9VKZ6_9GAMM</name>
<dbReference type="NCBIfam" id="NF003443">
    <property type="entry name" value="PRK04980.1"/>
    <property type="match status" value="1"/>
</dbReference>
<comment type="catalytic activity">
    <reaction evidence="2">
        <text>N(4)-acetyl-2'-deoxycytidine + H2O = 2'-deoxycytidine + acetate + H(+)</text>
        <dbReference type="Rhea" id="RHEA:62936"/>
        <dbReference type="ChEBI" id="CHEBI:15377"/>
        <dbReference type="ChEBI" id="CHEBI:15378"/>
        <dbReference type="ChEBI" id="CHEBI:15698"/>
        <dbReference type="ChEBI" id="CHEBI:30089"/>
        <dbReference type="ChEBI" id="CHEBI:146133"/>
        <dbReference type="EC" id="3.5.1.135"/>
    </reaction>
</comment>